<keyword evidence="2" id="KW-1185">Reference proteome</keyword>
<reference evidence="1" key="1">
    <citation type="submission" date="2021-06" db="EMBL/GenBank/DDBJ databases">
        <authorList>
            <person name="Kallberg Y."/>
            <person name="Tangrot J."/>
            <person name="Rosling A."/>
        </authorList>
    </citation>
    <scope>NUCLEOTIDE SEQUENCE</scope>
    <source>
        <strain evidence="1">MT106</strain>
    </source>
</reference>
<dbReference type="AlphaFoldDB" id="A0A9N9CJ98"/>
<evidence type="ECO:0000313" key="1">
    <source>
        <dbReference type="EMBL" id="CAG8603839.1"/>
    </source>
</evidence>
<name>A0A9N9CJ98_9GLOM</name>
<accession>A0A9N9CJ98</accession>
<sequence>MTGHFSSLNKYIVDLKVVQCERDEEVVRAVTEEKPRTMLQPRTNVHFLKVCRMPVLNLDTNITGPNQFRWLSERVK</sequence>
<dbReference type="EMBL" id="CAJVPL010002226">
    <property type="protein sequence ID" value="CAG8603839.1"/>
    <property type="molecule type" value="Genomic_DNA"/>
</dbReference>
<proteinExistence type="predicted"/>
<organism evidence="1 2">
    <name type="scientific">Ambispora gerdemannii</name>
    <dbReference type="NCBI Taxonomy" id="144530"/>
    <lineage>
        <taxon>Eukaryota</taxon>
        <taxon>Fungi</taxon>
        <taxon>Fungi incertae sedis</taxon>
        <taxon>Mucoromycota</taxon>
        <taxon>Glomeromycotina</taxon>
        <taxon>Glomeromycetes</taxon>
        <taxon>Archaeosporales</taxon>
        <taxon>Ambisporaceae</taxon>
        <taxon>Ambispora</taxon>
    </lineage>
</organism>
<protein>
    <submittedName>
        <fullName evidence="1">7827_t:CDS:1</fullName>
    </submittedName>
</protein>
<dbReference type="Proteomes" id="UP000789831">
    <property type="component" value="Unassembled WGS sequence"/>
</dbReference>
<evidence type="ECO:0000313" key="2">
    <source>
        <dbReference type="Proteomes" id="UP000789831"/>
    </source>
</evidence>
<comment type="caution">
    <text evidence="1">The sequence shown here is derived from an EMBL/GenBank/DDBJ whole genome shotgun (WGS) entry which is preliminary data.</text>
</comment>
<gene>
    <name evidence="1" type="ORF">AGERDE_LOCUS9238</name>
</gene>